<dbReference type="GO" id="GO:0016763">
    <property type="term" value="F:pentosyltransferase activity"/>
    <property type="evidence" value="ECO:0007669"/>
    <property type="project" value="TreeGrafter"/>
</dbReference>
<feature type="transmembrane region" description="Helical" evidence="8">
    <location>
        <begin position="163"/>
        <end position="191"/>
    </location>
</feature>
<organism evidence="10 13">
    <name type="scientific">Phascolarctobacterium faecium</name>
    <dbReference type="NCBI Taxonomy" id="33025"/>
    <lineage>
        <taxon>Bacteria</taxon>
        <taxon>Bacillati</taxon>
        <taxon>Bacillota</taxon>
        <taxon>Negativicutes</taxon>
        <taxon>Acidaminococcales</taxon>
        <taxon>Acidaminococcaceae</taxon>
        <taxon>Phascolarctobacterium</taxon>
    </lineage>
</organism>
<evidence type="ECO:0000313" key="13">
    <source>
        <dbReference type="Proteomes" id="UP000484547"/>
    </source>
</evidence>
<dbReference type="EMBL" id="WNBM01000010">
    <property type="protein sequence ID" value="MTT76703.1"/>
    <property type="molecule type" value="Genomic_DNA"/>
</dbReference>
<dbReference type="Proteomes" id="UP000484547">
    <property type="component" value="Unassembled WGS sequence"/>
</dbReference>
<comment type="caution">
    <text evidence="10">The sequence shown here is derived from an EMBL/GenBank/DDBJ whole genome shotgun (WGS) entry which is preliminary data.</text>
</comment>
<evidence type="ECO:0000313" key="12">
    <source>
        <dbReference type="Proteomes" id="UP000443070"/>
    </source>
</evidence>
<feature type="transmembrane region" description="Helical" evidence="8">
    <location>
        <begin position="397"/>
        <end position="418"/>
    </location>
</feature>
<evidence type="ECO:0000256" key="3">
    <source>
        <dbReference type="ARBA" id="ARBA00022676"/>
    </source>
</evidence>
<comment type="subcellular location">
    <subcellularLocation>
        <location evidence="1">Cell membrane</location>
        <topology evidence="1">Multi-pass membrane protein</topology>
    </subcellularLocation>
</comment>
<feature type="transmembrane region" description="Helical" evidence="8">
    <location>
        <begin position="110"/>
        <end position="127"/>
    </location>
</feature>
<protein>
    <submittedName>
        <fullName evidence="10">Glycosyltransferase family 39 protein</fullName>
    </submittedName>
</protein>
<keyword evidence="12" id="KW-1185">Reference proteome</keyword>
<feature type="domain" description="Glycosyltransferase RgtA/B/C/D-like" evidence="9">
    <location>
        <begin position="59"/>
        <end position="217"/>
    </location>
</feature>
<name>A0A7X2XJB9_9FIRM</name>
<dbReference type="PANTHER" id="PTHR33908">
    <property type="entry name" value="MANNOSYLTRANSFERASE YKCB-RELATED"/>
    <property type="match status" value="1"/>
</dbReference>
<reference evidence="12 13" key="1">
    <citation type="journal article" date="2019" name="Nat. Med.">
        <title>A library of human gut bacterial isolates paired with longitudinal multiomics data enables mechanistic microbiome research.</title>
        <authorList>
            <person name="Poyet M."/>
            <person name="Groussin M."/>
            <person name="Gibbons S.M."/>
            <person name="Avila-Pacheco J."/>
            <person name="Jiang X."/>
            <person name="Kearney S.M."/>
            <person name="Perrotta A.R."/>
            <person name="Berdy B."/>
            <person name="Zhao S."/>
            <person name="Lieberman T.D."/>
            <person name="Swanson P.K."/>
            <person name="Smith M."/>
            <person name="Roesemann S."/>
            <person name="Alexander J.E."/>
            <person name="Rich S.A."/>
            <person name="Livny J."/>
            <person name="Vlamakis H."/>
            <person name="Clish C."/>
            <person name="Bullock K."/>
            <person name="Deik A."/>
            <person name="Scott J."/>
            <person name="Pierce K.A."/>
            <person name="Xavier R.J."/>
            <person name="Alm E.J."/>
        </authorList>
    </citation>
    <scope>NUCLEOTIDE SEQUENCE [LARGE SCALE GENOMIC DNA]</scope>
    <source>
        <strain evidence="10 13">BIOML-A13</strain>
        <strain evidence="11 12">BIOML-A3</strain>
    </source>
</reference>
<sequence>MSRKSWTVFWLAALLLLFVFNGSLLITDSVESNYALTAKEMVVSGDWLSPQIYGQYWFDKPVFFYWLTALGFKIFGFTEFAARFFPSCFGLAGLGLLIWGAKKLFDDKTAFYSGLVLLTSVEFFLISKSVITDAILFFFFSAVLLFFYLGYSTPQKKYYYVMYAGAALATLTKGPIGFLLPGLIIFLFLAVTKSWQEVKQMKLCSGTLLFLIIGLPWYLAMISLHGDAFTKTFLGTHNLLRATVSEHPRDNVIYYYTLVNILALFPWSGFLPQCLWQKFRKQGSWQRPDDLTVFLLLWAAIVFVFFQNMATKYITYTYPLLFPAALLLGRYLAVKGSRVFSRGYLLFHGLFYAVLAGAVYWCRFKGIAPVQDEFLVLLTALAGLGLVYAVKSCNKKYLTAAVAAMALFFNLAMIPTVAVPLSGLRSGKQLALQLQNKYPEKAEIGLYGEYPTSAVFYSGKKLVKLLPQDEIEGFKPKAFSWSSKNVMPYAELKSYAGVKDNVVVVQRKALQGFMDNADTYLLLAGENKGWYIVQG</sequence>
<dbReference type="PANTHER" id="PTHR33908:SF3">
    <property type="entry name" value="UNDECAPRENYL PHOSPHATE-ALPHA-4-AMINO-4-DEOXY-L-ARABINOSE ARABINOSYL TRANSFERASE"/>
    <property type="match status" value="1"/>
</dbReference>
<dbReference type="Pfam" id="PF13231">
    <property type="entry name" value="PMT_2"/>
    <property type="match status" value="1"/>
</dbReference>
<feature type="transmembrane region" description="Helical" evidence="8">
    <location>
        <begin position="316"/>
        <end position="333"/>
    </location>
</feature>
<evidence type="ECO:0000313" key="10">
    <source>
        <dbReference type="EMBL" id="MTT76703.1"/>
    </source>
</evidence>
<feature type="transmembrane region" description="Helical" evidence="8">
    <location>
        <begin position="345"/>
        <end position="362"/>
    </location>
</feature>
<evidence type="ECO:0000313" key="11">
    <source>
        <dbReference type="EMBL" id="MTU04892.1"/>
    </source>
</evidence>
<dbReference type="EMBL" id="WNBW01000013">
    <property type="protein sequence ID" value="MTU04892.1"/>
    <property type="molecule type" value="Genomic_DNA"/>
</dbReference>
<keyword evidence="5 8" id="KW-0812">Transmembrane</keyword>
<evidence type="ECO:0000256" key="5">
    <source>
        <dbReference type="ARBA" id="ARBA00022692"/>
    </source>
</evidence>
<dbReference type="Proteomes" id="UP000443070">
    <property type="component" value="Unassembled WGS sequence"/>
</dbReference>
<dbReference type="InterPro" id="IPR038731">
    <property type="entry name" value="RgtA/B/C-like"/>
</dbReference>
<feature type="transmembrane region" description="Helical" evidence="8">
    <location>
        <begin position="61"/>
        <end position="77"/>
    </location>
</feature>
<evidence type="ECO:0000256" key="2">
    <source>
        <dbReference type="ARBA" id="ARBA00022475"/>
    </source>
</evidence>
<evidence type="ECO:0000259" key="9">
    <source>
        <dbReference type="Pfam" id="PF13231"/>
    </source>
</evidence>
<feature type="transmembrane region" description="Helical" evidence="8">
    <location>
        <begin position="291"/>
        <end position="310"/>
    </location>
</feature>
<keyword evidence="7 8" id="KW-0472">Membrane</keyword>
<evidence type="ECO:0000256" key="8">
    <source>
        <dbReference type="SAM" id="Phobius"/>
    </source>
</evidence>
<accession>A0A7X2XJB9</accession>
<keyword evidence="3" id="KW-0328">Glycosyltransferase</keyword>
<dbReference type="OrthoDB" id="9775035at2"/>
<dbReference type="GO" id="GO:0010041">
    <property type="term" value="P:response to iron(III) ion"/>
    <property type="evidence" value="ECO:0007669"/>
    <property type="project" value="TreeGrafter"/>
</dbReference>
<feature type="transmembrane region" description="Helical" evidence="8">
    <location>
        <begin position="84"/>
        <end position="104"/>
    </location>
</feature>
<feature type="transmembrane region" description="Helical" evidence="8">
    <location>
        <begin position="253"/>
        <end position="271"/>
    </location>
</feature>
<feature type="transmembrane region" description="Helical" evidence="8">
    <location>
        <begin position="374"/>
        <end position="390"/>
    </location>
</feature>
<feature type="transmembrane region" description="Helical" evidence="8">
    <location>
        <begin position="203"/>
        <end position="224"/>
    </location>
</feature>
<proteinExistence type="predicted"/>
<feature type="transmembrane region" description="Helical" evidence="8">
    <location>
        <begin position="134"/>
        <end position="151"/>
    </location>
</feature>
<keyword evidence="4 10" id="KW-0808">Transferase</keyword>
<gene>
    <name evidence="10" type="ORF">GMD11_10585</name>
    <name evidence="11" type="ORF">GMD18_10890</name>
</gene>
<evidence type="ECO:0000256" key="6">
    <source>
        <dbReference type="ARBA" id="ARBA00022989"/>
    </source>
</evidence>
<dbReference type="GO" id="GO:0005886">
    <property type="term" value="C:plasma membrane"/>
    <property type="evidence" value="ECO:0007669"/>
    <property type="project" value="UniProtKB-SubCell"/>
</dbReference>
<keyword evidence="6 8" id="KW-1133">Transmembrane helix</keyword>
<dbReference type="AlphaFoldDB" id="A0A7X2XJB9"/>
<evidence type="ECO:0000256" key="7">
    <source>
        <dbReference type="ARBA" id="ARBA00023136"/>
    </source>
</evidence>
<dbReference type="GO" id="GO:0009103">
    <property type="term" value="P:lipopolysaccharide biosynthetic process"/>
    <property type="evidence" value="ECO:0007669"/>
    <property type="project" value="UniProtKB-ARBA"/>
</dbReference>
<keyword evidence="2" id="KW-1003">Cell membrane</keyword>
<dbReference type="InterPro" id="IPR050297">
    <property type="entry name" value="LipidA_mod_glycosyltrf_83"/>
</dbReference>
<evidence type="ECO:0000256" key="4">
    <source>
        <dbReference type="ARBA" id="ARBA00022679"/>
    </source>
</evidence>
<dbReference type="RefSeq" id="WP_149877303.1">
    <property type="nucleotide sequence ID" value="NZ_WNBG01000013.1"/>
</dbReference>
<evidence type="ECO:0000256" key="1">
    <source>
        <dbReference type="ARBA" id="ARBA00004651"/>
    </source>
</evidence>